<comment type="subcellular location">
    <subcellularLocation>
        <location evidence="1">Membrane</location>
        <topology evidence="1">Multi-pass membrane protein</topology>
    </subcellularLocation>
</comment>
<comment type="caution">
    <text evidence="10">The sequence shown here is derived from an EMBL/GenBank/DDBJ whole genome shotgun (WGS) entry which is preliminary data.</text>
</comment>
<organism evidence="10 11">
    <name type="scientific">Cirrhinus molitorella</name>
    <name type="common">mud carp</name>
    <dbReference type="NCBI Taxonomy" id="172907"/>
    <lineage>
        <taxon>Eukaryota</taxon>
        <taxon>Metazoa</taxon>
        <taxon>Chordata</taxon>
        <taxon>Craniata</taxon>
        <taxon>Vertebrata</taxon>
        <taxon>Euteleostomi</taxon>
        <taxon>Actinopterygii</taxon>
        <taxon>Neopterygii</taxon>
        <taxon>Teleostei</taxon>
        <taxon>Ostariophysi</taxon>
        <taxon>Cypriniformes</taxon>
        <taxon>Cyprinidae</taxon>
        <taxon>Labeoninae</taxon>
        <taxon>Labeonini</taxon>
        <taxon>Cirrhinus</taxon>
    </lineage>
</organism>
<keyword evidence="3 8" id="KW-0812">Transmembrane</keyword>
<dbReference type="InterPro" id="IPR017452">
    <property type="entry name" value="GPCR_Rhodpsn_7TM"/>
</dbReference>
<evidence type="ECO:0000256" key="6">
    <source>
        <dbReference type="ARBA" id="ARBA00023136"/>
    </source>
</evidence>
<keyword evidence="6 8" id="KW-0472">Membrane</keyword>
<name>A0ABR3M780_9TELE</name>
<evidence type="ECO:0000313" key="11">
    <source>
        <dbReference type="Proteomes" id="UP001558613"/>
    </source>
</evidence>
<accession>A0ABR3M780</accession>
<dbReference type="PRINTS" id="PR00245">
    <property type="entry name" value="OLFACTORYR"/>
</dbReference>
<dbReference type="SUPFAM" id="SSF81321">
    <property type="entry name" value="Family A G protein-coupled receptor-like"/>
    <property type="match status" value="1"/>
</dbReference>
<gene>
    <name evidence="10" type="ORF">QQF64_008789</name>
</gene>
<dbReference type="Gene3D" id="1.20.1070.10">
    <property type="entry name" value="Rhodopsin 7-helix transmembrane proteins"/>
    <property type="match status" value="1"/>
</dbReference>
<dbReference type="PANTHER" id="PTHR26450:SF87">
    <property type="entry name" value="OLFACTORY RECEPTOR 51F2"/>
    <property type="match status" value="1"/>
</dbReference>
<dbReference type="EMBL" id="JAYMGO010000015">
    <property type="protein sequence ID" value="KAL1260962.1"/>
    <property type="molecule type" value="Genomic_DNA"/>
</dbReference>
<proteinExistence type="predicted"/>
<keyword evidence="2" id="KW-0716">Sensory transduction</keyword>
<feature type="domain" description="G-protein coupled receptors family 1 profile" evidence="9">
    <location>
        <begin position="1"/>
        <end position="75"/>
    </location>
</feature>
<dbReference type="Pfam" id="PF13853">
    <property type="entry name" value="7tm_4"/>
    <property type="match status" value="1"/>
</dbReference>
<dbReference type="Proteomes" id="UP001558613">
    <property type="component" value="Unassembled WGS sequence"/>
</dbReference>
<evidence type="ECO:0000256" key="7">
    <source>
        <dbReference type="ARBA" id="ARBA00023224"/>
    </source>
</evidence>
<evidence type="ECO:0000256" key="4">
    <source>
        <dbReference type="ARBA" id="ARBA00022725"/>
    </source>
</evidence>
<evidence type="ECO:0000313" key="10">
    <source>
        <dbReference type="EMBL" id="KAL1260962.1"/>
    </source>
</evidence>
<keyword evidence="11" id="KW-1185">Reference proteome</keyword>
<reference evidence="10 11" key="1">
    <citation type="submission" date="2023-09" db="EMBL/GenBank/DDBJ databases">
        <authorList>
            <person name="Wang M."/>
        </authorList>
    </citation>
    <scope>NUCLEOTIDE SEQUENCE [LARGE SCALE GENOMIC DNA]</scope>
    <source>
        <strain evidence="10">GT-2023</strain>
        <tissue evidence="10">Liver</tissue>
    </source>
</reference>
<evidence type="ECO:0000256" key="8">
    <source>
        <dbReference type="SAM" id="Phobius"/>
    </source>
</evidence>
<keyword evidence="7" id="KW-0807">Transducer</keyword>
<evidence type="ECO:0000256" key="5">
    <source>
        <dbReference type="ARBA" id="ARBA00022989"/>
    </source>
</evidence>
<protein>
    <recommendedName>
        <fullName evidence="9">G-protein coupled receptors family 1 profile domain-containing protein</fullName>
    </recommendedName>
</protein>
<dbReference type="PANTHER" id="PTHR26450">
    <property type="entry name" value="OLFACTORY RECEPTOR 56B1-RELATED"/>
    <property type="match status" value="1"/>
</dbReference>
<evidence type="ECO:0000256" key="1">
    <source>
        <dbReference type="ARBA" id="ARBA00004141"/>
    </source>
</evidence>
<dbReference type="PROSITE" id="PS50262">
    <property type="entry name" value="G_PROTEIN_RECEP_F1_2"/>
    <property type="match status" value="1"/>
</dbReference>
<keyword evidence="5 8" id="KW-1133">Transmembrane helix</keyword>
<dbReference type="InterPro" id="IPR050402">
    <property type="entry name" value="OR51/52/56-like"/>
</dbReference>
<keyword evidence="4" id="KW-0552">Olfaction</keyword>
<feature type="transmembrane region" description="Helical" evidence="8">
    <location>
        <begin position="20"/>
        <end position="43"/>
    </location>
</feature>
<feature type="transmembrane region" description="Helical" evidence="8">
    <location>
        <begin position="55"/>
        <end position="75"/>
    </location>
</feature>
<evidence type="ECO:0000256" key="2">
    <source>
        <dbReference type="ARBA" id="ARBA00022606"/>
    </source>
</evidence>
<evidence type="ECO:0000256" key="3">
    <source>
        <dbReference type="ARBA" id="ARBA00022692"/>
    </source>
</evidence>
<dbReference type="InterPro" id="IPR000725">
    <property type="entry name" value="Olfact_rcpt"/>
</dbReference>
<evidence type="ECO:0000259" key="9">
    <source>
        <dbReference type="PROSITE" id="PS50262"/>
    </source>
</evidence>
<sequence length="106" mass="11923">MALSTVAVTRIASISQRWKAFHTCFTHLLLVLLYYMPVILAYILGNLRLVQNVDLFTAILTVSVTIPPMLNPIIYSLKTDELRDKVVKLLGKPKVAQQIIQNETNG</sequence>